<gene>
    <name evidence="2" type="ORF">P3F81_12045</name>
</gene>
<dbReference type="EMBL" id="CP120678">
    <property type="protein sequence ID" value="WIW70599.1"/>
    <property type="molecule type" value="Genomic_DNA"/>
</dbReference>
<name>A0A9Y2AGX3_9FIRM</name>
<evidence type="ECO:0000313" key="3">
    <source>
        <dbReference type="Proteomes" id="UP001243623"/>
    </source>
</evidence>
<accession>A0A9Y2AGX3</accession>
<keyword evidence="1" id="KW-0175">Coiled coil</keyword>
<organism evidence="2 3">
    <name type="scientific">Selenobaculum gibii</name>
    <dbReference type="NCBI Taxonomy" id="3054208"/>
    <lineage>
        <taxon>Bacteria</taxon>
        <taxon>Bacillati</taxon>
        <taxon>Bacillota</taxon>
        <taxon>Negativicutes</taxon>
        <taxon>Selenomonadales</taxon>
        <taxon>Selenomonadaceae</taxon>
        <taxon>Selenobaculum</taxon>
    </lineage>
</organism>
<feature type="coiled-coil region" evidence="1">
    <location>
        <begin position="52"/>
        <end position="120"/>
    </location>
</feature>
<evidence type="ECO:0000256" key="1">
    <source>
        <dbReference type="SAM" id="Coils"/>
    </source>
</evidence>
<keyword evidence="3" id="KW-1185">Reference proteome</keyword>
<dbReference type="AlphaFoldDB" id="A0A9Y2AGX3"/>
<reference evidence="2" key="1">
    <citation type="submission" date="2023-03" db="EMBL/GenBank/DDBJ databases">
        <title>Selenobaculum gbiensis gen. nov. sp. nov., a new bacterium isolated from the gut microbiota of IBD patient.</title>
        <authorList>
            <person name="Yeo S."/>
            <person name="Park H."/>
            <person name="Huh C.S."/>
        </authorList>
    </citation>
    <scope>NUCLEOTIDE SEQUENCE</scope>
    <source>
        <strain evidence="2">ICN-92133</strain>
    </source>
</reference>
<dbReference type="Proteomes" id="UP001243623">
    <property type="component" value="Chromosome"/>
</dbReference>
<dbReference type="KEGG" id="sgbi:P3F81_12045"/>
<sequence>MFYCERLSDGTIGRYTNNAKLAKKYEWTGQTKTEPIMYDGKLYLQSDYNALIQSAEYKAQQAEHQKQQQLAKLESDYQTAVAELQKSLNIAQLRNDIALIADIRNDFAELQASYQTEKEEIENVASTETV</sequence>
<evidence type="ECO:0000313" key="2">
    <source>
        <dbReference type="EMBL" id="WIW70599.1"/>
    </source>
</evidence>
<dbReference type="RefSeq" id="WP_309320435.1">
    <property type="nucleotide sequence ID" value="NZ_CP120678.1"/>
</dbReference>
<proteinExistence type="predicted"/>
<protein>
    <submittedName>
        <fullName evidence="2">Uncharacterized protein</fullName>
    </submittedName>
</protein>